<evidence type="ECO:0000259" key="2">
    <source>
        <dbReference type="Pfam" id="PF01425"/>
    </source>
</evidence>
<proteinExistence type="inferred from homology"/>
<feature type="domain" description="Amidase" evidence="2">
    <location>
        <begin position="27"/>
        <end position="449"/>
    </location>
</feature>
<dbReference type="Pfam" id="PF01425">
    <property type="entry name" value="Amidase"/>
    <property type="match status" value="1"/>
</dbReference>
<dbReference type="AlphaFoldDB" id="A0A812IM86"/>
<dbReference type="InterPro" id="IPR020556">
    <property type="entry name" value="Amidase_CS"/>
</dbReference>
<comment type="similarity">
    <text evidence="1">Belongs to the amidase family.</text>
</comment>
<dbReference type="Gene3D" id="3.90.1300.10">
    <property type="entry name" value="Amidase signature (AS) domain"/>
    <property type="match status" value="1"/>
</dbReference>
<organism evidence="3 4">
    <name type="scientific">Symbiodinium pilosum</name>
    <name type="common">Dinoflagellate</name>
    <dbReference type="NCBI Taxonomy" id="2952"/>
    <lineage>
        <taxon>Eukaryota</taxon>
        <taxon>Sar</taxon>
        <taxon>Alveolata</taxon>
        <taxon>Dinophyceae</taxon>
        <taxon>Suessiales</taxon>
        <taxon>Symbiodiniaceae</taxon>
        <taxon>Symbiodinium</taxon>
    </lineage>
</organism>
<evidence type="ECO:0000313" key="4">
    <source>
        <dbReference type="Proteomes" id="UP000649617"/>
    </source>
</evidence>
<dbReference type="Proteomes" id="UP000649617">
    <property type="component" value="Unassembled WGS sequence"/>
</dbReference>
<dbReference type="SUPFAM" id="SSF75304">
    <property type="entry name" value="Amidase signature (AS) enzymes"/>
    <property type="match status" value="1"/>
</dbReference>
<gene>
    <name evidence="3" type="primary">amiD</name>
    <name evidence="3" type="ORF">SPIL2461_LOCUS1</name>
</gene>
<sequence length="469" mass="49608">MNNSDLHYARITDIAGLLERRELSPVELTKHMLERISALDSQLNSYQTVMAGQALEAAAKAEAEIVSGRYRGALHGIPVAVKDLCFTRGVPTRGGLAVLKDFVPDYDATVVQRLESAGAILLGKLNLTEGAMVGYHPDFKIPVNPWDSTLWAGASSSGSGVATAAGLCFAALGSDTGGSIRFPALANGVVGLKPTYGRVSRHGVLDLGETLDHVGPLTRGVEDAGLVLAAISGQDKADPTSLPAPLPDLSQISAGVAGLRIGYDSGFASQGTDPELLASIEAALALLESLGASVVNVEVPPEILTMGELWFPICTYEAHKAHASTYPSRREEYGNYFREFLDIGASVTDAQYNEAMAARRDFSERYELVLASVDAMLSPAGGVTMPIPADQYGGAEALAPLFGQVQMHFTIPDDFSGTPTLTLPCGKDKSGIPHAMQLVGKTLSEATLCRIGSAYESATDWHQRRPPLL</sequence>
<evidence type="ECO:0000256" key="1">
    <source>
        <dbReference type="ARBA" id="ARBA00009199"/>
    </source>
</evidence>
<reference evidence="3" key="1">
    <citation type="submission" date="2021-02" db="EMBL/GenBank/DDBJ databases">
        <authorList>
            <person name="Dougan E. K."/>
            <person name="Rhodes N."/>
            <person name="Thang M."/>
            <person name="Chan C."/>
        </authorList>
    </citation>
    <scope>NUCLEOTIDE SEQUENCE</scope>
</reference>
<keyword evidence="4" id="KW-1185">Reference proteome</keyword>
<dbReference type="EMBL" id="CAJNIZ010000001">
    <property type="protein sequence ID" value="CAE7148549.1"/>
    <property type="molecule type" value="Genomic_DNA"/>
</dbReference>
<dbReference type="PANTHER" id="PTHR11895:SF176">
    <property type="entry name" value="AMIDASE AMID-RELATED"/>
    <property type="match status" value="1"/>
</dbReference>
<dbReference type="OrthoDB" id="421993at2759"/>
<protein>
    <submittedName>
        <fullName evidence="3">AmiD protein</fullName>
    </submittedName>
</protein>
<comment type="caution">
    <text evidence="3">The sequence shown here is derived from an EMBL/GenBank/DDBJ whole genome shotgun (WGS) entry which is preliminary data.</text>
</comment>
<dbReference type="GO" id="GO:0003824">
    <property type="term" value="F:catalytic activity"/>
    <property type="evidence" value="ECO:0007669"/>
    <property type="project" value="InterPro"/>
</dbReference>
<dbReference type="PANTHER" id="PTHR11895">
    <property type="entry name" value="TRANSAMIDASE"/>
    <property type="match status" value="1"/>
</dbReference>
<dbReference type="InterPro" id="IPR036928">
    <property type="entry name" value="AS_sf"/>
</dbReference>
<name>A0A812IM86_SYMPI</name>
<evidence type="ECO:0000313" key="3">
    <source>
        <dbReference type="EMBL" id="CAE7148549.1"/>
    </source>
</evidence>
<accession>A0A812IM86</accession>
<dbReference type="InterPro" id="IPR023631">
    <property type="entry name" value="Amidase_dom"/>
</dbReference>
<dbReference type="PROSITE" id="PS00571">
    <property type="entry name" value="AMIDASES"/>
    <property type="match status" value="1"/>
</dbReference>
<dbReference type="InterPro" id="IPR000120">
    <property type="entry name" value="Amidase"/>
</dbReference>